<evidence type="ECO:0000313" key="1">
    <source>
        <dbReference type="EMBL" id="NXQ43360.1"/>
    </source>
</evidence>
<gene>
    <name evidence="1" type="primary">Cfap47_0</name>
    <name evidence="1" type="ORF">CATFUS_R05195</name>
</gene>
<sequence>QFKLIVENPEKPIASGLQLKAVVQYAPKCAEDVRDKLTLLIDGDVVHIPLLGFIPYCDLEIESELNFGEMIANNKLVTKEISITNRGTTSGVFRISYDGVVLLNIKPARGVVKPKSVKKIGVDICTDVPGVIKEMIKVELENRGCTEVWIKGVVVERVLKVLGVSCGKVLKCINFGPLYFGTSKTEQIHLYNESPESMDWVAVLEENAVGEEMGTDLQGSTDAVLHQLNLKNKDVDISTLILCVPDQGTLLPYEKTLITLCFSPKKFERDFEVNNTSNTAMIQDYVLFLRFETVGKRDGCLQNLSGGTTAATRSVSRRVDLALMGSGFPVILTFKPGTVINFKDCYLGEQTQVVCTMKNESEFLPITFRFRKTAHFSVSPKRGKLKKKAEKEVVISFSPHQIGKFEMKQIIDIIGTGVDTSNVDVLKTSAKSFHQMYLTLLGVCKSKRKSIVFTINPGLTPLISNATGQFVVRGTRQLRDTAPVAILKSTQTQIHTHQKNRNCKDGALIAFPNDRAASLRPSEWNKQYRTIFTKTERYNYVDPEFAYTDSERLLREENKKHYADFISRLRQRRLEKEAIRQFYIYNNPLSVGIKPAEGLQSPNISISDFLKEKPQPKMLPLNDNGMLTSRKLAAIVAKSTNKGVWSWLSPEPSSTQEKEDCSLTLTHKQLHQIFIGPSTIDFGEVCVYSTTTKELHIINNLSVHIWIQIEIEVAELQETSPLSQVVPPLTKTYIPVVFETATVGMFKTSFNYKINNQHIGHVLVIAHAMPLELQLSTKELVLNPVSGCLAGTEFRRTVTVCNPRNEPAGFTWRPVTGDRKSAFTIEPTRGFVEAYSEVECEVVWSPGFNTPDTGQFLLCVRRGNSINLKCSAKVTIHV</sequence>
<name>A0A7L2D1N8_CATFU</name>
<dbReference type="Gene3D" id="2.60.40.10">
    <property type="entry name" value="Immunoglobulins"/>
    <property type="match status" value="5"/>
</dbReference>
<dbReference type="PANTHER" id="PTHR45912:SF3">
    <property type="entry name" value="CILIA- AND FLAGELLA-ASSOCIATED PROTEIN 47"/>
    <property type="match status" value="1"/>
</dbReference>
<dbReference type="InterPro" id="IPR013783">
    <property type="entry name" value="Ig-like_fold"/>
</dbReference>
<evidence type="ECO:0000313" key="2">
    <source>
        <dbReference type="Proteomes" id="UP000519684"/>
    </source>
</evidence>
<accession>A0A7L2D1N8</accession>
<feature type="non-terminal residue" evidence="1">
    <location>
        <position position="1"/>
    </location>
</feature>
<reference evidence="1 2" key="1">
    <citation type="submission" date="2019-09" db="EMBL/GenBank/DDBJ databases">
        <title>Bird 10,000 Genomes (B10K) Project - Family phase.</title>
        <authorList>
            <person name="Zhang G."/>
        </authorList>
    </citation>
    <scope>NUCLEOTIDE SEQUENCE [LARGE SCALE GENOMIC DNA]</scope>
    <source>
        <strain evidence="1">B10K-DU-001-17</strain>
        <tissue evidence="1">Muscle</tissue>
    </source>
</reference>
<feature type="non-terminal residue" evidence="1">
    <location>
        <position position="878"/>
    </location>
</feature>
<organism evidence="1 2">
    <name type="scientific">Catharus fuscescens</name>
    <name type="common">Veery</name>
    <name type="synonym">Turdus fuscescens</name>
    <dbReference type="NCBI Taxonomy" id="159581"/>
    <lineage>
        <taxon>Eukaryota</taxon>
        <taxon>Metazoa</taxon>
        <taxon>Chordata</taxon>
        <taxon>Craniata</taxon>
        <taxon>Vertebrata</taxon>
        <taxon>Euteleostomi</taxon>
        <taxon>Archelosauria</taxon>
        <taxon>Archosauria</taxon>
        <taxon>Dinosauria</taxon>
        <taxon>Saurischia</taxon>
        <taxon>Theropoda</taxon>
        <taxon>Coelurosauria</taxon>
        <taxon>Aves</taxon>
        <taxon>Neognathae</taxon>
        <taxon>Neoaves</taxon>
        <taxon>Telluraves</taxon>
        <taxon>Australaves</taxon>
        <taxon>Passeriformes</taxon>
        <taxon>Turdidae</taxon>
        <taxon>Catharus</taxon>
    </lineage>
</organism>
<dbReference type="GO" id="GO:0007288">
    <property type="term" value="P:sperm axoneme assembly"/>
    <property type="evidence" value="ECO:0007669"/>
    <property type="project" value="TreeGrafter"/>
</dbReference>
<dbReference type="GO" id="GO:0005929">
    <property type="term" value="C:cilium"/>
    <property type="evidence" value="ECO:0007669"/>
    <property type="project" value="TreeGrafter"/>
</dbReference>
<proteinExistence type="predicted"/>
<dbReference type="AlphaFoldDB" id="A0A7L2D1N8"/>
<protein>
    <submittedName>
        <fullName evidence="1">CFA47 protein</fullName>
    </submittedName>
</protein>
<dbReference type="Proteomes" id="UP000519684">
    <property type="component" value="Unassembled WGS sequence"/>
</dbReference>
<keyword evidence="2" id="KW-1185">Reference proteome</keyword>
<dbReference type="EMBL" id="VWYD01013539">
    <property type="protein sequence ID" value="NXQ43360.1"/>
    <property type="molecule type" value="Genomic_DNA"/>
</dbReference>
<comment type="caution">
    <text evidence="1">The sequence shown here is derived from an EMBL/GenBank/DDBJ whole genome shotgun (WGS) entry which is preliminary data.</text>
</comment>
<dbReference type="PANTHER" id="PTHR45912">
    <property type="entry name" value="CILIA- AND FLAGELLA-ASSOCIATED PROTEIN 47"/>
    <property type="match status" value="1"/>
</dbReference>